<evidence type="ECO:0000256" key="3">
    <source>
        <dbReference type="ARBA" id="ARBA00023027"/>
    </source>
</evidence>
<dbReference type="RefSeq" id="WP_015441264.1">
    <property type="nucleotide sequence ID" value="NC_020520.1"/>
</dbReference>
<comment type="similarity">
    <text evidence="1">Belongs to the iron-containing alcohol dehydrogenase family.</text>
</comment>
<dbReference type="EC" id="1.1.1.-" evidence="6"/>
<keyword evidence="3" id="KW-0520">NAD</keyword>
<organism evidence="6 7">
    <name type="scientific">Ilumatobacter coccineus (strain NBRC 103263 / KCTC 29153 / YM16-304)</name>
    <dbReference type="NCBI Taxonomy" id="1313172"/>
    <lineage>
        <taxon>Bacteria</taxon>
        <taxon>Bacillati</taxon>
        <taxon>Actinomycetota</taxon>
        <taxon>Acidimicrobiia</taxon>
        <taxon>Acidimicrobiales</taxon>
        <taxon>Ilumatobacteraceae</taxon>
        <taxon>Ilumatobacter</taxon>
    </lineage>
</organism>
<dbReference type="PANTHER" id="PTHR11496">
    <property type="entry name" value="ALCOHOL DEHYDROGENASE"/>
    <property type="match status" value="1"/>
</dbReference>
<keyword evidence="7" id="KW-1185">Reference proteome</keyword>
<evidence type="ECO:0000259" key="4">
    <source>
        <dbReference type="Pfam" id="PF00465"/>
    </source>
</evidence>
<protein>
    <submittedName>
        <fullName evidence="6">Putative iron-containing alcohol dehydrogenase</fullName>
        <ecNumber evidence="6">1.1.1.-</ecNumber>
    </submittedName>
</protein>
<dbReference type="GO" id="GO:0004022">
    <property type="term" value="F:alcohol dehydrogenase (NAD+) activity"/>
    <property type="evidence" value="ECO:0007669"/>
    <property type="project" value="TreeGrafter"/>
</dbReference>
<dbReference type="CDD" id="cd08192">
    <property type="entry name" value="MAR-like"/>
    <property type="match status" value="1"/>
</dbReference>
<evidence type="ECO:0000259" key="5">
    <source>
        <dbReference type="Pfam" id="PF25137"/>
    </source>
</evidence>
<name>A0A6C7E592_ILUCY</name>
<dbReference type="PANTHER" id="PTHR11496:SF102">
    <property type="entry name" value="ALCOHOL DEHYDROGENASE 4"/>
    <property type="match status" value="1"/>
</dbReference>
<dbReference type="Proteomes" id="UP000011863">
    <property type="component" value="Chromosome"/>
</dbReference>
<feature type="domain" description="Fe-containing alcohol dehydrogenase-like C-terminal" evidence="5">
    <location>
        <begin position="205"/>
        <end position="390"/>
    </location>
</feature>
<dbReference type="InterPro" id="IPR039697">
    <property type="entry name" value="Alcohol_dehydrogenase_Fe"/>
</dbReference>
<dbReference type="AlphaFoldDB" id="A0A6C7E592"/>
<dbReference type="PROSITE" id="PS00060">
    <property type="entry name" value="ADH_IRON_2"/>
    <property type="match status" value="1"/>
</dbReference>
<dbReference type="SUPFAM" id="SSF56796">
    <property type="entry name" value="Dehydroquinate synthase-like"/>
    <property type="match status" value="1"/>
</dbReference>
<proteinExistence type="inferred from homology"/>
<dbReference type="Gene3D" id="1.20.1090.10">
    <property type="entry name" value="Dehydroquinate synthase-like - alpha domain"/>
    <property type="match status" value="1"/>
</dbReference>
<feature type="domain" description="Alcohol dehydrogenase iron-type/glycerol dehydrogenase GldA" evidence="4">
    <location>
        <begin position="30"/>
        <end position="192"/>
    </location>
</feature>
<evidence type="ECO:0000313" key="7">
    <source>
        <dbReference type="Proteomes" id="UP000011863"/>
    </source>
</evidence>
<sequence length="390" mass="40349">MATVARSFEFLRLDRTHIATPLHEAVLSEADLRGAQRVAIVASGTLSRSTSVIDELEAALGTRSVGRFDSVAAHAPRSSVFAVVDFVRATDADLIVTVGGGSPLDTVKTALVALAEGLTDSDQLEAFAISTGPDGERITPSVGSPPLRQIAAPTTLTGADFSDLAGCVDEPTQRKQLFSGAEIGPAAIILDPAITVHTPMDLWLSSGIRALDHAVETLCSSAPEPLADAGALHAIRLLARGLPATRADPDDLDARLECQQAVGLACAGLNRVPYGASHGLGHQLGAVFGMSHGHTSCVMMPHVMAHNLPATREAQGLIADAMGRPDVPAAVAVGELIGALGLPTRLRDAGATRELLPTIADGSIAHPWITGNAVPITSTDDLLGLLERAY</sequence>
<dbReference type="Pfam" id="PF00465">
    <property type="entry name" value="Fe-ADH"/>
    <property type="match status" value="1"/>
</dbReference>
<gene>
    <name evidence="6" type="ORF">YM304_17030</name>
</gene>
<dbReference type="KEGG" id="aym:YM304_17030"/>
<evidence type="ECO:0000256" key="2">
    <source>
        <dbReference type="ARBA" id="ARBA00023002"/>
    </source>
</evidence>
<dbReference type="GO" id="GO:0046872">
    <property type="term" value="F:metal ion binding"/>
    <property type="evidence" value="ECO:0007669"/>
    <property type="project" value="InterPro"/>
</dbReference>
<keyword evidence="2 6" id="KW-0560">Oxidoreductase</keyword>
<dbReference type="EMBL" id="AP012057">
    <property type="protein sequence ID" value="BAN02017.1"/>
    <property type="molecule type" value="Genomic_DNA"/>
</dbReference>
<accession>A0A6C7E592</accession>
<dbReference type="OrthoDB" id="323926at2"/>
<reference evidence="6 7" key="1">
    <citation type="journal article" date="2013" name="Int. J. Syst. Evol. Microbiol.">
        <title>Ilumatobacter nonamiense sp. nov. and Ilumatobacter coccineum sp. nov., isolated from seashore sand.</title>
        <authorList>
            <person name="Matsumoto A."/>
            <person name="Kasai H."/>
            <person name="Matsuo Y."/>
            <person name="Shizuri Y."/>
            <person name="Ichikawa N."/>
            <person name="Fujita N."/>
            <person name="Omura S."/>
            <person name="Takahashi Y."/>
        </authorList>
    </citation>
    <scope>NUCLEOTIDE SEQUENCE [LARGE SCALE GENOMIC DNA]</scope>
    <source>
        <strain evidence="7">NBRC 103263 / KCTC 29153 / YM16-304</strain>
    </source>
</reference>
<dbReference type="InterPro" id="IPR001670">
    <property type="entry name" value="ADH_Fe/GldA"/>
</dbReference>
<evidence type="ECO:0000313" key="6">
    <source>
        <dbReference type="EMBL" id="BAN02017.1"/>
    </source>
</evidence>
<dbReference type="InterPro" id="IPR056798">
    <property type="entry name" value="ADH_Fe_C"/>
</dbReference>
<dbReference type="Pfam" id="PF25137">
    <property type="entry name" value="ADH_Fe_C"/>
    <property type="match status" value="1"/>
</dbReference>
<dbReference type="Gene3D" id="3.40.50.1970">
    <property type="match status" value="1"/>
</dbReference>
<dbReference type="InterPro" id="IPR018211">
    <property type="entry name" value="ADH_Fe_CS"/>
</dbReference>
<evidence type="ECO:0000256" key="1">
    <source>
        <dbReference type="ARBA" id="ARBA00007358"/>
    </source>
</evidence>